<feature type="compositionally biased region" description="Polar residues" evidence="1">
    <location>
        <begin position="138"/>
        <end position="152"/>
    </location>
</feature>
<feature type="chain" id="PRO_5005191888" description="Transmembrane protein" evidence="3">
    <location>
        <begin position="19"/>
        <end position="253"/>
    </location>
</feature>
<keyword evidence="3" id="KW-0732">Signal</keyword>
<feature type="signal peptide" evidence="3">
    <location>
        <begin position="1"/>
        <end position="18"/>
    </location>
</feature>
<feature type="region of interest" description="Disordered" evidence="1">
    <location>
        <begin position="33"/>
        <end position="73"/>
    </location>
</feature>
<organism evidence="4">
    <name type="scientific">Chromera velia CCMP2878</name>
    <dbReference type="NCBI Taxonomy" id="1169474"/>
    <lineage>
        <taxon>Eukaryota</taxon>
        <taxon>Sar</taxon>
        <taxon>Alveolata</taxon>
        <taxon>Colpodellida</taxon>
        <taxon>Chromeraceae</taxon>
        <taxon>Chromera</taxon>
    </lineage>
</organism>
<proteinExistence type="predicted"/>
<evidence type="ECO:0000256" key="1">
    <source>
        <dbReference type="SAM" id="MobiDB-lite"/>
    </source>
</evidence>
<keyword evidence="2" id="KW-1133">Transmembrane helix</keyword>
<keyword evidence="2" id="KW-0472">Membrane</keyword>
<name>A0A0G4HRB6_9ALVE</name>
<evidence type="ECO:0000256" key="3">
    <source>
        <dbReference type="SAM" id="SignalP"/>
    </source>
</evidence>
<accession>A0A0G4HRB6</accession>
<keyword evidence="2" id="KW-0812">Transmembrane</keyword>
<gene>
    <name evidence="4" type="ORF">Cvel_8060</name>
</gene>
<dbReference type="EMBL" id="CDMZ01003563">
    <property type="protein sequence ID" value="CEM46819.1"/>
    <property type="molecule type" value="Genomic_DNA"/>
</dbReference>
<reference evidence="4" key="1">
    <citation type="submission" date="2014-11" db="EMBL/GenBank/DDBJ databases">
        <authorList>
            <person name="Otto D Thomas"/>
            <person name="Naeem Raeece"/>
        </authorList>
    </citation>
    <scope>NUCLEOTIDE SEQUENCE</scope>
</reference>
<evidence type="ECO:0000313" key="4">
    <source>
        <dbReference type="EMBL" id="CEM46819.1"/>
    </source>
</evidence>
<evidence type="ECO:0000256" key="2">
    <source>
        <dbReference type="SAM" id="Phobius"/>
    </source>
</evidence>
<feature type="transmembrane region" description="Helical" evidence="2">
    <location>
        <begin position="208"/>
        <end position="237"/>
    </location>
</feature>
<protein>
    <recommendedName>
        <fullName evidence="5">Transmembrane protein</fullName>
    </recommendedName>
</protein>
<sequence length="253" mass="28415">MFVFIFMCLVGCLTEAAASRADHGRVYIPREVEGDSKVAPSPGEAGDKSSDPSLSSLPEFGMPSPLPREIQNNPTETPLVLAETEKETETASVSGSDVWWEEGRFTPRTDKSPSLVDETRRAKQGLRKFFNQARDQQETAQKGVASSPSSSKWDGRERVSFDWSKDDALWKWFKLGVRRVISFDEDGTAKDFVEPHYLRKRGRVRRTALAVVAPLFITLLPVVLPSIVLVTSAFYATHLLFRYRHQRQDAPPS</sequence>
<evidence type="ECO:0008006" key="5">
    <source>
        <dbReference type="Google" id="ProtNLM"/>
    </source>
</evidence>
<dbReference type="AlphaFoldDB" id="A0A0G4HRB6"/>
<dbReference type="VEuPathDB" id="CryptoDB:Cvel_8060"/>
<feature type="region of interest" description="Disordered" evidence="1">
    <location>
        <begin position="133"/>
        <end position="155"/>
    </location>
</feature>